<sequence length="326" mass="35474">MGGPLVFSAAAGTRGEGLWDQGTGSRGAEQDGLGKQQVSHIHTLGVETGHQRVLQVAWMSQELFGSGARRLVSLRQVLLQLCPVVLPALELCLNGIEGFLGAVGFPFRLTFPLDLLLQLSRADGEVVEPPPAVVQLAVELPQLLSHPSLPLHLGLKLLLPVLLVGQLGLVPPHLELQSVHLLLQVVMVMETVMARERKRGLAKGRGRLFALESPEQASETVWFWERWTARGSGSGSLGRGGGLGLSCFEMSPSLLLGPTLDQNITARLTWGNREKQGVRTETYTYKLEDNINNLAINSPTSNKRQAMTLFSFTVINAVNSIQFLRK</sequence>
<gene>
    <name evidence="1" type="ORF">EYF80_001859</name>
</gene>
<name>A0A4Z2JC52_9TELE</name>
<evidence type="ECO:0000313" key="2">
    <source>
        <dbReference type="Proteomes" id="UP000314294"/>
    </source>
</evidence>
<dbReference type="AlphaFoldDB" id="A0A4Z2JC52"/>
<protein>
    <submittedName>
        <fullName evidence="1">Uncharacterized protein</fullName>
    </submittedName>
</protein>
<keyword evidence="2" id="KW-1185">Reference proteome</keyword>
<reference evidence="1 2" key="1">
    <citation type="submission" date="2019-03" db="EMBL/GenBank/DDBJ databases">
        <title>First draft genome of Liparis tanakae, snailfish: a comprehensive survey of snailfish specific genes.</title>
        <authorList>
            <person name="Kim W."/>
            <person name="Song I."/>
            <person name="Jeong J.-H."/>
            <person name="Kim D."/>
            <person name="Kim S."/>
            <person name="Ryu S."/>
            <person name="Song J.Y."/>
            <person name="Lee S.K."/>
        </authorList>
    </citation>
    <scope>NUCLEOTIDE SEQUENCE [LARGE SCALE GENOMIC DNA]</scope>
    <source>
        <tissue evidence="1">Muscle</tissue>
    </source>
</reference>
<organism evidence="1 2">
    <name type="scientific">Liparis tanakae</name>
    <name type="common">Tanaka's snailfish</name>
    <dbReference type="NCBI Taxonomy" id="230148"/>
    <lineage>
        <taxon>Eukaryota</taxon>
        <taxon>Metazoa</taxon>
        <taxon>Chordata</taxon>
        <taxon>Craniata</taxon>
        <taxon>Vertebrata</taxon>
        <taxon>Euteleostomi</taxon>
        <taxon>Actinopterygii</taxon>
        <taxon>Neopterygii</taxon>
        <taxon>Teleostei</taxon>
        <taxon>Neoteleostei</taxon>
        <taxon>Acanthomorphata</taxon>
        <taxon>Eupercaria</taxon>
        <taxon>Perciformes</taxon>
        <taxon>Cottioidei</taxon>
        <taxon>Cottales</taxon>
        <taxon>Liparidae</taxon>
        <taxon>Liparis</taxon>
    </lineage>
</organism>
<proteinExistence type="predicted"/>
<dbReference type="Proteomes" id="UP000314294">
    <property type="component" value="Unassembled WGS sequence"/>
</dbReference>
<comment type="caution">
    <text evidence="1">The sequence shown here is derived from an EMBL/GenBank/DDBJ whole genome shotgun (WGS) entry which is preliminary data.</text>
</comment>
<accession>A0A4Z2JC52</accession>
<dbReference type="EMBL" id="SRLO01000008">
    <property type="protein sequence ID" value="TNN87895.1"/>
    <property type="molecule type" value="Genomic_DNA"/>
</dbReference>
<evidence type="ECO:0000313" key="1">
    <source>
        <dbReference type="EMBL" id="TNN87895.1"/>
    </source>
</evidence>